<keyword evidence="1" id="KW-0677">Repeat</keyword>
<dbReference type="Gene3D" id="2.10.10.10">
    <property type="entry name" value="Fibronectin, type II, collagen-binding"/>
    <property type="match status" value="1"/>
</dbReference>
<dbReference type="SMART" id="SM00042">
    <property type="entry name" value="CUB"/>
    <property type="match status" value="6"/>
</dbReference>
<evidence type="ECO:0000256" key="3">
    <source>
        <dbReference type="PROSITE-ProRule" id="PRU00059"/>
    </source>
</evidence>
<organism evidence="9 10">
    <name type="scientific">Brachionus plicatilis</name>
    <name type="common">Marine rotifer</name>
    <name type="synonym">Brachionus muelleri</name>
    <dbReference type="NCBI Taxonomy" id="10195"/>
    <lineage>
        <taxon>Eukaryota</taxon>
        <taxon>Metazoa</taxon>
        <taxon>Spiralia</taxon>
        <taxon>Gnathifera</taxon>
        <taxon>Rotifera</taxon>
        <taxon>Eurotatoria</taxon>
        <taxon>Monogononta</taxon>
        <taxon>Pseudotrocha</taxon>
        <taxon>Ploima</taxon>
        <taxon>Brachionidae</taxon>
        <taxon>Brachionus</taxon>
    </lineage>
</organism>
<dbReference type="InterPro" id="IPR000859">
    <property type="entry name" value="CUB_dom"/>
</dbReference>
<evidence type="ECO:0000256" key="2">
    <source>
        <dbReference type="ARBA" id="ARBA00023157"/>
    </source>
</evidence>
<accession>A0A3M7QLG2</accession>
<name>A0A3M7QLG2_BRAPC</name>
<dbReference type="Gene3D" id="2.60.120.740">
    <property type="match status" value="2"/>
</dbReference>
<feature type="domain" description="CUB" evidence="7">
    <location>
        <begin position="123"/>
        <end position="238"/>
    </location>
</feature>
<dbReference type="CDD" id="cd00041">
    <property type="entry name" value="CUB"/>
    <property type="match status" value="2"/>
</dbReference>
<dbReference type="Proteomes" id="UP000276133">
    <property type="component" value="Unassembled WGS sequence"/>
</dbReference>
<evidence type="ECO:0000256" key="5">
    <source>
        <dbReference type="SAM" id="Phobius"/>
    </source>
</evidence>
<keyword evidence="5" id="KW-0472">Membrane</keyword>
<dbReference type="PANTHER" id="PTHR24251">
    <property type="entry name" value="OVOCHYMASE-RELATED"/>
    <property type="match status" value="1"/>
</dbReference>
<dbReference type="SUPFAM" id="SSF49854">
    <property type="entry name" value="Spermadhesin, CUB domain"/>
    <property type="match status" value="5"/>
</dbReference>
<sequence length="1618" mass="178234">MFLLIGILVLSFNCFFVNVRGQSLSRLTGCALATKSINIDCGAGNAIQIYEGILGATENPDGNCIYTSGDCYEYYEPFCSPGSQKCLIYAPKRKLSACNKFSEYLEVKYYCVPASSATTINVCDGQTITQQSGIIQSPGYPSYQLTNNTCTTKITLPLGKTIDVFVSDMKIQNRDSSENCADFLRITDLSGTEDVCGSEKPIFAQSFCSNVIYISYKALNQASLFSFFKGFKLYYQMRDSSCGTGTPSLPVDTTTTTNTPTVDPSTLVLNASQFINFQICRSDQKQITAPDFNLVYIEQLEYRSQFISLFCLSPSSFDCSAPHPITCNLKRSCSYNLLSDYTIDECSGKRADYIYGVYRFIPIDSKIKFTVCDTPTVNGDANPNGILLSKNYPNQNINAQCATKLTSSNSNKVFRIYITDIYMEDDCSKSYVQFDDKRFPAKSFCSSINPQKSYTYLGCSNQVEISYKTSNQNNNYRGFRIYYELIDAPATCQNSLTTTMTTAAPLTTPENNEILSQVMTTGGNAGGRPCKFPFKYQNNLNDKCLSEGNNYWCSVTDDYDRDRLRGNCVPGFTTNQKFSVCDRDRRTFTCPNGYLINLISAQGSRTSDNSCNENKISCSQSLYNQIISIVGGKQSSLIVNSFTLTECSNARSNILTIDYNCIPETVAYVKSFDQCSSGQITEEKAIIYSPNYPTSQSNLNCNLNIVATTQKILNFYMVSSELQATFGSQECSESYVQLNNGEKICGNRKPGLITQKCGTNFQLNYYVGSRNYKGFKAYYELTNVIDPNQCIEPSTTNAPVSGSTTPAPAYVTQGIASGTITAVNCQLSKTISCPNNYIISVKRAFYGRSSGNKCFYTNGDLISYSVQTLNCDGKRTCNLPFYFVLMPEHNVFATYLQVDYECIPTNLPSQNMCGMTFSNKNGIINTPSYPTYDQSLNCKASITTTSNNVIKAFIINLSIAKDCSTDSIKFSEAASTVPRQFCGQIAGALAYETCGSKLDIDIVTRASPDNSFDGASIYFEAVPKPLDFVCNPPTTTVTTQKPTTTQPISTVTTIPPYIGLASPANTVIRCNSNYINCPEDYVIVIRSSFYGVKDSFTGCEYSPNDCFGPNTGAMFSCSGRQSCYLSFFANSAQVPECQKRYANYLFLDYQCVPVKNAGNPPNPDNTEFCKPSTVDHKVNPGSSLVLQSQNYPSYPTENIYCKKTISTDPGYALDVFFIAGSFPGKVDCNGSTDFLQITDGFTNHKFCGSPNQAKYLMESRSNTLQVTLNATSQLLGFFYKGFQIYIQTVALPPVQSTTISTITTTTSPIQIGFLSQEYYVDMCTLDSRTLNCPNNYVIVVLEQSIVKSNDGCGFNPGDCREPTDLVSTECSGKQSCNIYFPFTPISFCGGGNADGLEYIYQCVPSTPTSAIKAYSCSGKGIKIEGAKNGIIESPNFPNYELNIQCEISLLPAQNSYYKLYLIDIDLSDNVLDDTLAIDTLILGENEDGMSRFLYSSNKSIELRYKSLMAANSSALESLRGFRIYFESFTIGSETTTKTTSLPSTNKNDFTRIIESQKSANLIYGSLGVGLPCIVLLIVAIVILNKSSNASNGNFEIKYSNKDGKLNDNITSFSNPSLE</sequence>
<keyword evidence="6" id="KW-0732">Signal</keyword>
<dbReference type="SMART" id="SM00059">
    <property type="entry name" value="FN2"/>
    <property type="match status" value="1"/>
</dbReference>
<dbReference type="InterPro" id="IPR043159">
    <property type="entry name" value="Lectin_gal-bd_sf"/>
</dbReference>
<comment type="caution">
    <text evidence="9">The sequence shown here is derived from an EMBL/GenBank/DDBJ whole genome shotgun (WGS) entry which is preliminary data.</text>
</comment>
<reference evidence="9 10" key="1">
    <citation type="journal article" date="2018" name="Sci. Rep.">
        <title>Genomic signatures of local adaptation to the degree of environmental predictability in rotifers.</title>
        <authorList>
            <person name="Franch-Gras L."/>
            <person name="Hahn C."/>
            <person name="Garcia-Roger E.M."/>
            <person name="Carmona M.J."/>
            <person name="Serra M."/>
            <person name="Gomez A."/>
        </authorList>
    </citation>
    <scope>NUCLEOTIDE SEQUENCE [LARGE SCALE GENOMIC DNA]</scope>
    <source>
        <strain evidence="9">HYR1</strain>
    </source>
</reference>
<feature type="domain" description="CUB" evidence="7">
    <location>
        <begin position="913"/>
        <end position="1022"/>
    </location>
</feature>
<evidence type="ECO:0000256" key="1">
    <source>
        <dbReference type="ARBA" id="ARBA00022737"/>
    </source>
</evidence>
<dbReference type="Pfam" id="PF00431">
    <property type="entry name" value="CUB"/>
    <property type="match status" value="3"/>
</dbReference>
<feature type="domain" description="CUB" evidence="7">
    <location>
        <begin position="676"/>
        <end position="782"/>
    </location>
</feature>
<feature type="disulfide bond" evidence="3">
    <location>
        <begin position="123"/>
        <end position="150"/>
    </location>
</feature>
<feature type="domain" description="Fibronectin type-II" evidence="8">
    <location>
        <begin position="525"/>
        <end position="570"/>
    </location>
</feature>
<proteinExistence type="predicted"/>
<keyword evidence="10" id="KW-1185">Reference proteome</keyword>
<feature type="domain" description="CUB" evidence="7">
    <location>
        <begin position="372"/>
        <end position="486"/>
    </location>
</feature>
<keyword evidence="5" id="KW-1133">Transmembrane helix</keyword>
<evidence type="ECO:0000313" key="9">
    <source>
        <dbReference type="EMBL" id="RNA12093.1"/>
    </source>
</evidence>
<dbReference type="STRING" id="10195.A0A3M7QLG2"/>
<dbReference type="EMBL" id="REGN01005765">
    <property type="protein sequence ID" value="RNA12093.1"/>
    <property type="molecule type" value="Genomic_DNA"/>
</dbReference>
<dbReference type="CDD" id="cd00062">
    <property type="entry name" value="FN2"/>
    <property type="match status" value="1"/>
</dbReference>
<dbReference type="PANTHER" id="PTHR24251:SF30">
    <property type="entry name" value="MEMBRANE FRIZZLED-RELATED PROTEIN"/>
    <property type="match status" value="1"/>
</dbReference>
<dbReference type="Gene3D" id="2.60.120.290">
    <property type="entry name" value="Spermadhesin, CUB domain"/>
    <property type="match status" value="6"/>
</dbReference>
<dbReference type="InterPro" id="IPR036943">
    <property type="entry name" value="FN_type2_sf"/>
</dbReference>
<dbReference type="InterPro" id="IPR035914">
    <property type="entry name" value="Sperma_CUB_dom_sf"/>
</dbReference>
<keyword evidence="2 3" id="KW-1015">Disulfide bond</keyword>
<keyword evidence="5" id="KW-0812">Transmembrane</keyword>
<feature type="transmembrane region" description="Helical" evidence="5">
    <location>
        <begin position="1561"/>
        <end position="1583"/>
    </location>
</feature>
<evidence type="ECO:0000259" key="8">
    <source>
        <dbReference type="PROSITE" id="PS51092"/>
    </source>
</evidence>
<dbReference type="PROSITE" id="PS01180">
    <property type="entry name" value="CUB"/>
    <property type="match status" value="5"/>
</dbReference>
<dbReference type="InterPro" id="IPR000562">
    <property type="entry name" value="FN_type2_dom"/>
</dbReference>
<feature type="signal peptide" evidence="6">
    <location>
        <begin position="1"/>
        <end position="21"/>
    </location>
</feature>
<evidence type="ECO:0000256" key="4">
    <source>
        <dbReference type="PROSITE-ProRule" id="PRU00479"/>
    </source>
</evidence>
<evidence type="ECO:0000259" key="7">
    <source>
        <dbReference type="PROSITE" id="PS01180"/>
    </source>
</evidence>
<evidence type="ECO:0000256" key="6">
    <source>
        <dbReference type="SAM" id="SignalP"/>
    </source>
</evidence>
<dbReference type="InterPro" id="IPR013806">
    <property type="entry name" value="Kringle-like"/>
</dbReference>
<dbReference type="CDD" id="cd22823">
    <property type="entry name" value="Gal_Rha_Lectin"/>
    <property type="match status" value="4"/>
</dbReference>
<gene>
    <name evidence="9" type="ORF">BpHYR1_035671</name>
</gene>
<dbReference type="Pfam" id="PF00040">
    <property type="entry name" value="fn2"/>
    <property type="match status" value="1"/>
</dbReference>
<protein>
    <submittedName>
        <fullName evidence="9">72 kDa type IV</fullName>
    </submittedName>
</protein>
<dbReference type="SUPFAM" id="SSF57440">
    <property type="entry name" value="Kringle-like"/>
    <property type="match status" value="1"/>
</dbReference>
<evidence type="ECO:0000313" key="10">
    <source>
        <dbReference type="Proteomes" id="UP000276133"/>
    </source>
</evidence>
<dbReference type="OrthoDB" id="19553at2759"/>
<comment type="caution">
    <text evidence="4">Lacks conserved residue(s) required for the propagation of feature annotation.</text>
</comment>
<feature type="domain" description="CUB" evidence="7">
    <location>
        <begin position="1169"/>
        <end position="1289"/>
    </location>
</feature>
<dbReference type="PROSITE" id="PS51092">
    <property type="entry name" value="FN2_2"/>
    <property type="match status" value="1"/>
</dbReference>
<feature type="chain" id="PRO_5018296094" evidence="6">
    <location>
        <begin position="22"/>
        <end position="1618"/>
    </location>
</feature>